<feature type="transmembrane region" description="Helical" evidence="1">
    <location>
        <begin position="40"/>
        <end position="61"/>
    </location>
</feature>
<keyword evidence="1" id="KW-1133">Transmembrane helix</keyword>
<comment type="caution">
    <text evidence="2">The sequence shown here is derived from an EMBL/GenBank/DDBJ whole genome shotgun (WGS) entry which is preliminary data.</text>
</comment>
<name>A0A133P075_GARVA</name>
<proteinExistence type="predicted"/>
<evidence type="ECO:0000313" key="3">
    <source>
        <dbReference type="Proteomes" id="UP000070687"/>
    </source>
</evidence>
<gene>
    <name evidence="2" type="ORF">HMPREF3208_00453</name>
</gene>
<dbReference type="Proteomes" id="UP000070687">
    <property type="component" value="Unassembled WGS sequence"/>
</dbReference>
<protein>
    <submittedName>
        <fullName evidence="2">Uncharacterized protein</fullName>
    </submittedName>
</protein>
<dbReference type="RefSeq" id="WP_230953048.1">
    <property type="nucleotide sequence ID" value="NZ_KQ956847.1"/>
</dbReference>
<feature type="non-terminal residue" evidence="2">
    <location>
        <position position="1"/>
    </location>
</feature>
<accession>A0A133P075</accession>
<sequence>TSNASFVASAPRPRERTALSAKNLKSLPHWYSYTEVAKQTVGWCVVCVLGVMCAVAMMLVFF</sequence>
<evidence type="ECO:0000256" key="1">
    <source>
        <dbReference type="SAM" id="Phobius"/>
    </source>
</evidence>
<evidence type="ECO:0000313" key="2">
    <source>
        <dbReference type="EMBL" id="KXA21921.1"/>
    </source>
</evidence>
<keyword evidence="1" id="KW-0472">Membrane</keyword>
<keyword evidence="1" id="KW-0812">Transmembrane</keyword>
<reference evidence="2 3" key="1">
    <citation type="submission" date="2016-01" db="EMBL/GenBank/DDBJ databases">
        <authorList>
            <person name="Oliw E.H."/>
        </authorList>
    </citation>
    <scope>NUCLEOTIDE SEQUENCE [LARGE SCALE GENOMIC DNA]</scope>
    <source>
        <strain evidence="2 3">PSS_7772B</strain>
    </source>
</reference>
<dbReference type="EMBL" id="LRQB01000025">
    <property type="protein sequence ID" value="KXA21921.1"/>
    <property type="molecule type" value="Genomic_DNA"/>
</dbReference>
<organism evidence="2 3">
    <name type="scientific">Gardnerella vaginalis</name>
    <dbReference type="NCBI Taxonomy" id="2702"/>
    <lineage>
        <taxon>Bacteria</taxon>
        <taxon>Bacillati</taxon>
        <taxon>Actinomycetota</taxon>
        <taxon>Actinomycetes</taxon>
        <taxon>Bifidobacteriales</taxon>
        <taxon>Bifidobacteriaceae</taxon>
        <taxon>Gardnerella</taxon>
    </lineage>
</organism>
<dbReference type="AlphaFoldDB" id="A0A133P075"/>